<protein>
    <submittedName>
        <fullName evidence="1">Uncharacterized protein</fullName>
    </submittedName>
</protein>
<sequence length="24" mass="2698">MAHPVLNWFAEPVQDRTEANTVAT</sequence>
<reference evidence="1" key="1">
    <citation type="submission" date="2018-05" db="EMBL/GenBank/DDBJ databases">
        <authorList>
            <person name="Lanie J.A."/>
            <person name="Ng W.-L."/>
            <person name="Kazmierczak K.M."/>
            <person name="Andrzejewski T.M."/>
            <person name="Davidsen T.M."/>
            <person name="Wayne K.J."/>
            <person name="Tettelin H."/>
            <person name="Glass J.I."/>
            <person name="Rusch D."/>
            <person name="Podicherti R."/>
            <person name="Tsui H.-C.T."/>
            <person name="Winkler M.E."/>
        </authorList>
    </citation>
    <scope>NUCLEOTIDE SEQUENCE</scope>
</reference>
<gene>
    <name evidence="1" type="ORF">METZ01_LOCUS230923</name>
</gene>
<proteinExistence type="predicted"/>
<accession>A0A382GSW6</accession>
<dbReference type="EMBL" id="UINC01057184">
    <property type="protein sequence ID" value="SVB78069.1"/>
    <property type="molecule type" value="Genomic_DNA"/>
</dbReference>
<dbReference type="AlphaFoldDB" id="A0A382GSW6"/>
<evidence type="ECO:0000313" key="1">
    <source>
        <dbReference type="EMBL" id="SVB78069.1"/>
    </source>
</evidence>
<name>A0A382GSW6_9ZZZZ</name>
<organism evidence="1">
    <name type="scientific">marine metagenome</name>
    <dbReference type="NCBI Taxonomy" id="408172"/>
    <lineage>
        <taxon>unclassified sequences</taxon>
        <taxon>metagenomes</taxon>
        <taxon>ecological metagenomes</taxon>
    </lineage>
</organism>